<dbReference type="Gene3D" id="3.40.50.10170">
    <property type="match status" value="1"/>
</dbReference>
<organism evidence="2 3">
    <name type="scientific">Bellilinea caldifistulae</name>
    <dbReference type="NCBI Taxonomy" id="360411"/>
    <lineage>
        <taxon>Bacteria</taxon>
        <taxon>Bacillati</taxon>
        <taxon>Chloroflexota</taxon>
        <taxon>Anaerolineae</taxon>
        <taxon>Anaerolineales</taxon>
        <taxon>Anaerolineaceae</taxon>
        <taxon>Bellilinea</taxon>
    </lineage>
</organism>
<dbReference type="GO" id="GO:0008289">
    <property type="term" value="F:lipid binding"/>
    <property type="evidence" value="ECO:0007669"/>
    <property type="project" value="UniProtKB-KW"/>
</dbReference>
<keyword evidence="1" id="KW-0446">Lipid-binding</keyword>
<gene>
    <name evidence="2" type="ORF">AC812_10380</name>
</gene>
<dbReference type="RefSeq" id="WP_061915852.1">
    <property type="nucleotide sequence ID" value="NZ_DF967971.1"/>
</dbReference>
<dbReference type="InterPro" id="IPR043168">
    <property type="entry name" value="DegV_C"/>
</dbReference>
<evidence type="ECO:0000313" key="2">
    <source>
        <dbReference type="EMBL" id="KPL74920.1"/>
    </source>
</evidence>
<evidence type="ECO:0000256" key="1">
    <source>
        <dbReference type="ARBA" id="ARBA00023121"/>
    </source>
</evidence>
<dbReference type="Proteomes" id="UP000050514">
    <property type="component" value="Unassembled WGS sequence"/>
</dbReference>
<dbReference type="InterPro" id="IPR003797">
    <property type="entry name" value="DegV"/>
</dbReference>
<dbReference type="NCBIfam" id="TIGR00762">
    <property type="entry name" value="DegV"/>
    <property type="match status" value="1"/>
</dbReference>
<name>A0A0P6X4S7_9CHLR</name>
<sequence>MIKIVTDGSADMPEGWEEKYDIKIIPLSIVLGEQTYLQYRDVTSKNFYQLVREKRFPPKTSLPSPYQIMEFYRSIAQKGEEVLSIHLASKLSGTFAAVKQAADEIADEIKVYPFDSGAGSAALGFMCREARLLSQKGWDVPQIMRRLEKMRDRLTVIFTLENLEFAYLSGRINKLQTALSSLLRINPIIVLRDGLLNMSEKVRSRHRALDRIVEQVQQRVGDKMASLAVVHAAAPEAAQTMVERLRKIFPNVREIVVTELSIPVAAHLGPGTIGIVAYPEENEEE</sequence>
<keyword evidence="3" id="KW-1185">Reference proteome</keyword>
<dbReference type="Pfam" id="PF02645">
    <property type="entry name" value="DegV"/>
    <property type="match status" value="1"/>
</dbReference>
<dbReference type="STRING" id="360411.AC812_10380"/>
<accession>A0A0P6X4S7</accession>
<dbReference type="PANTHER" id="PTHR33434">
    <property type="entry name" value="DEGV DOMAIN-CONTAINING PROTEIN DR_1986-RELATED"/>
    <property type="match status" value="1"/>
</dbReference>
<reference evidence="2 3" key="1">
    <citation type="submission" date="2015-07" db="EMBL/GenBank/DDBJ databases">
        <title>Draft genome of Bellilinea caldifistulae DSM 17877.</title>
        <authorList>
            <person name="Hemp J."/>
            <person name="Ward L.M."/>
            <person name="Pace L.A."/>
            <person name="Fischer W.W."/>
        </authorList>
    </citation>
    <scope>NUCLEOTIDE SEQUENCE [LARGE SCALE GENOMIC DNA]</scope>
    <source>
        <strain evidence="2 3">GOMI-1</strain>
    </source>
</reference>
<proteinExistence type="predicted"/>
<dbReference type="SUPFAM" id="SSF82549">
    <property type="entry name" value="DAK1/DegV-like"/>
    <property type="match status" value="1"/>
</dbReference>
<comment type="caution">
    <text evidence="2">The sequence shown here is derived from an EMBL/GenBank/DDBJ whole genome shotgun (WGS) entry which is preliminary data.</text>
</comment>
<dbReference type="AlphaFoldDB" id="A0A0P6X4S7"/>
<protein>
    <recommendedName>
        <fullName evidence="4">DegV family protein</fullName>
    </recommendedName>
</protein>
<dbReference type="OrthoDB" id="9780660at2"/>
<dbReference type="InterPro" id="IPR050270">
    <property type="entry name" value="DegV_domain_contain"/>
</dbReference>
<dbReference type="Gene3D" id="3.30.1180.10">
    <property type="match status" value="1"/>
</dbReference>
<evidence type="ECO:0008006" key="4">
    <source>
        <dbReference type="Google" id="ProtNLM"/>
    </source>
</evidence>
<dbReference type="EMBL" id="LGHJ01000016">
    <property type="protein sequence ID" value="KPL74920.1"/>
    <property type="molecule type" value="Genomic_DNA"/>
</dbReference>
<dbReference type="PANTHER" id="PTHR33434:SF2">
    <property type="entry name" value="FATTY ACID-BINDING PROTEIN TM_1468"/>
    <property type="match status" value="1"/>
</dbReference>
<dbReference type="PROSITE" id="PS51482">
    <property type="entry name" value="DEGV"/>
    <property type="match status" value="1"/>
</dbReference>
<evidence type="ECO:0000313" key="3">
    <source>
        <dbReference type="Proteomes" id="UP000050514"/>
    </source>
</evidence>